<evidence type="ECO:0000256" key="1">
    <source>
        <dbReference type="SAM" id="MobiDB-lite"/>
    </source>
</evidence>
<evidence type="ECO:0000313" key="3">
    <source>
        <dbReference type="Proteomes" id="UP000829196"/>
    </source>
</evidence>
<name>A0A8T3C405_DENNO</name>
<dbReference type="GO" id="GO:0005635">
    <property type="term" value="C:nuclear envelope"/>
    <property type="evidence" value="ECO:0007669"/>
    <property type="project" value="TreeGrafter"/>
</dbReference>
<dbReference type="OrthoDB" id="653468at2759"/>
<gene>
    <name evidence="2" type="ORF">KFK09_002554</name>
</gene>
<dbReference type="EMBL" id="JAGYWB010000003">
    <property type="protein sequence ID" value="KAI0526958.1"/>
    <property type="molecule type" value="Genomic_DNA"/>
</dbReference>
<dbReference type="PANTHER" id="PTHR33416:SF20">
    <property type="entry name" value="NUCLEAR PORE COMPLEX PROTEIN NUP1"/>
    <property type="match status" value="1"/>
</dbReference>
<sequence length="377" mass="43755">MATTTVNDTPPSATNNGGWFSKLIDPAARLIVSTATHLFTSSIFGKNINSIQQIAQANSAPQIREQREDFVDITLHFHYNGVIMSEQELISRFDDIFGLEHLIHQKCLTKEEIDCLDRLIRSRIVEPGNYLLLKGNRSKEKENGDSNTNSKGNLDCSKAPKEPPSTPGLNAAVSADMIRRPYCRSALCRRISCASCKDENSDLITPLKWRRPSQFDTSQFVHQRALKLSRSDWNEECSNDGRRRVRQKTCLFQKSFSQFGHQPGLKRSRSDWNEECSYDEQRKVRLKTCLFQKSFSQFGHQQGLKRSRSDWNEECSDDEQRRVRQKTCLFQKSFSQFDHQQGLKRSRSDWNEECSDDGRRRVRQKSYLFRKSFRSFI</sequence>
<reference evidence="2" key="1">
    <citation type="journal article" date="2022" name="Front. Genet.">
        <title>Chromosome-Scale Assembly of the Dendrobium nobile Genome Provides Insights Into the Molecular Mechanism of the Biosynthesis of the Medicinal Active Ingredient of Dendrobium.</title>
        <authorList>
            <person name="Xu Q."/>
            <person name="Niu S.-C."/>
            <person name="Li K.-L."/>
            <person name="Zheng P.-J."/>
            <person name="Zhang X.-J."/>
            <person name="Jia Y."/>
            <person name="Liu Y."/>
            <person name="Niu Y.-X."/>
            <person name="Yu L.-H."/>
            <person name="Chen D.-F."/>
            <person name="Zhang G.-Q."/>
        </authorList>
    </citation>
    <scope>NUCLEOTIDE SEQUENCE</scope>
    <source>
        <tissue evidence="2">Leaf</tissue>
    </source>
</reference>
<keyword evidence="3" id="KW-1185">Reference proteome</keyword>
<dbReference type="AlphaFoldDB" id="A0A8T3C405"/>
<dbReference type="Proteomes" id="UP000829196">
    <property type="component" value="Unassembled WGS sequence"/>
</dbReference>
<feature type="region of interest" description="Disordered" evidence="1">
    <location>
        <begin position="136"/>
        <end position="170"/>
    </location>
</feature>
<organism evidence="2 3">
    <name type="scientific">Dendrobium nobile</name>
    <name type="common">Orchid</name>
    <dbReference type="NCBI Taxonomy" id="94219"/>
    <lineage>
        <taxon>Eukaryota</taxon>
        <taxon>Viridiplantae</taxon>
        <taxon>Streptophyta</taxon>
        <taxon>Embryophyta</taxon>
        <taxon>Tracheophyta</taxon>
        <taxon>Spermatophyta</taxon>
        <taxon>Magnoliopsida</taxon>
        <taxon>Liliopsida</taxon>
        <taxon>Asparagales</taxon>
        <taxon>Orchidaceae</taxon>
        <taxon>Epidendroideae</taxon>
        <taxon>Malaxideae</taxon>
        <taxon>Dendrobiinae</taxon>
        <taxon>Dendrobium</taxon>
    </lineage>
</organism>
<protein>
    <submittedName>
        <fullName evidence="2">Uncharacterized protein</fullName>
    </submittedName>
</protein>
<dbReference type="PANTHER" id="PTHR33416">
    <property type="entry name" value="NUCLEAR PORE COMPLEX PROTEIN NUP1"/>
    <property type="match status" value="1"/>
</dbReference>
<dbReference type="GO" id="GO:0071763">
    <property type="term" value="P:nuclear membrane organization"/>
    <property type="evidence" value="ECO:0007669"/>
    <property type="project" value="TreeGrafter"/>
</dbReference>
<comment type="caution">
    <text evidence="2">The sequence shown here is derived from an EMBL/GenBank/DDBJ whole genome shotgun (WGS) entry which is preliminary data.</text>
</comment>
<accession>A0A8T3C405</accession>
<proteinExistence type="predicted"/>
<evidence type="ECO:0000313" key="2">
    <source>
        <dbReference type="EMBL" id="KAI0526958.1"/>
    </source>
</evidence>